<dbReference type="OrthoDB" id="1267107at2"/>
<name>A0A1D7QS82_9BACI</name>
<dbReference type="Proteomes" id="UP000094463">
    <property type="component" value="Chromosome"/>
</dbReference>
<dbReference type="EMBL" id="CP012502">
    <property type="protein sequence ID" value="AOM81874.1"/>
    <property type="molecule type" value="Genomic_DNA"/>
</dbReference>
<keyword evidence="2" id="KW-1185">Reference proteome</keyword>
<dbReference type="STRING" id="632773.BBEV_0481"/>
<proteinExistence type="predicted"/>
<sequence length="72" mass="7978">MKVISEITLTIGSAAVVGSAFRSTAVTDEYGFYDTDGNGEEEYAGLDWGRNTLLIQKHDGNWFLIMIVNDEM</sequence>
<organism evidence="1 2">
    <name type="scientific">Salisediminibacterium beveridgei</name>
    <dbReference type="NCBI Taxonomy" id="632773"/>
    <lineage>
        <taxon>Bacteria</taxon>
        <taxon>Bacillati</taxon>
        <taxon>Bacillota</taxon>
        <taxon>Bacilli</taxon>
        <taxon>Bacillales</taxon>
        <taxon>Bacillaceae</taxon>
        <taxon>Salisediminibacterium</taxon>
    </lineage>
</organism>
<dbReference type="AlphaFoldDB" id="A0A1D7QS82"/>
<dbReference type="RefSeq" id="WP_069364003.1">
    <property type="nucleotide sequence ID" value="NZ_CP012502.1"/>
</dbReference>
<accession>A0A1D7QS82</accession>
<reference evidence="1 2" key="1">
    <citation type="submission" date="2015-08" db="EMBL/GenBank/DDBJ databases">
        <title>The complete genome sequence of Bacillus beveridgei MLTeJB.</title>
        <authorList>
            <person name="Hanson T.E."/>
            <person name="Mesa C."/>
            <person name="Basesman S.M."/>
            <person name="Oremland R.S."/>
        </authorList>
    </citation>
    <scope>NUCLEOTIDE SEQUENCE [LARGE SCALE GENOMIC DNA]</scope>
    <source>
        <strain evidence="1 2">MLTeJB</strain>
    </source>
</reference>
<evidence type="ECO:0000313" key="1">
    <source>
        <dbReference type="EMBL" id="AOM81874.1"/>
    </source>
</evidence>
<protein>
    <submittedName>
        <fullName evidence="1">Uncharacterized protein</fullName>
    </submittedName>
</protein>
<gene>
    <name evidence="1" type="ORF">BBEV_0481</name>
</gene>
<dbReference type="KEGG" id="bbev:BBEV_0481"/>
<evidence type="ECO:0000313" key="2">
    <source>
        <dbReference type="Proteomes" id="UP000094463"/>
    </source>
</evidence>